<protein>
    <submittedName>
        <fullName evidence="1">Uncharacterized protein</fullName>
    </submittedName>
</protein>
<name>A0A009HGT4_ACIB9</name>
<reference evidence="1 4" key="1">
    <citation type="submission" date="2014-02" db="EMBL/GenBank/DDBJ databases">
        <title>Comparative genomics and transcriptomics to identify genetic mechanisms underlying the emergence of carbapenem resistant Acinetobacter baumannii (CRAb).</title>
        <authorList>
            <person name="Harris A.D."/>
            <person name="Johnson K.J."/>
            <person name="George J."/>
            <person name="Shefchek K."/>
            <person name="Daugherty S.C."/>
            <person name="Parankush S."/>
            <person name="Sadzewicz L."/>
            <person name="Tallon L."/>
            <person name="Sengamalay N."/>
            <person name="Hazen T.H."/>
            <person name="Rasko D.A."/>
        </authorList>
    </citation>
    <scope>NUCLEOTIDE SEQUENCE [LARGE SCALE GENOMIC DNA]</scope>
    <source>
        <strain evidence="1 4">1295743</strain>
    </source>
</reference>
<dbReference type="AlphaFoldDB" id="A0A009HGT4"/>
<comment type="caution">
    <text evidence="1">The sequence shown here is derived from an EMBL/GenBank/DDBJ whole genome shotgun (WGS) entry which is preliminary data.</text>
</comment>
<evidence type="ECO:0000313" key="4">
    <source>
        <dbReference type="Proteomes" id="UP000020595"/>
    </source>
</evidence>
<dbReference type="EMBL" id="JEWH01000084">
    <property type="protein sequence ID" value="EXB03581.1"/>
    <property type="molecule type" value="Genomic_DNA"/>
</dbReference>
<dbReference type="Proteomes" id="UP000020595">
    <property type="component" value="Unassembled WGS sequence"/>
</dbReference>
<gene>
    <name evidence="3" type="ORF">J512_3939</name>
    <name evidence="2" type="ORF">J512_4018</name>
    <name evidence="1" type="ORF">J512_4082</name>
</gene>
<evidence type="ECO:0000313" key="1">
    <source>
        <dbReference type="EMBL" id="EXB03422.1"/>
    </source>
</evidence>
<evidence type="ECO:0000313" key="2">
    <source>
        <dbReference type="EMBL" id="EXB03493.1"/>
    </source>
</evidence>
<dbReference type="EMBL" id="JEWH01000090">
    <property type="protein sequence ID" value="EXB03493.1"/>
    <property type="molecule type" value="Genomic_DNA"/>
</dbReference>
<dbReference type="EMBL" id="JEWH01000096">
    <property type="protein sequence ID" value="EXB03422.1"/>
    <property type="molecule type" value="Genomic_DNA"/>
</dbReference>
<proteinExistence type="predicted"/>
<evidence type="ECO:0000313" key="3">
    <source>
        <dbReference type="EMBL" id="EXB03581.1"/>
    </source>
</evidence>
<accession>A0A009HGT4</accession>
<organism evidence="1 4">
    <name type="scientific">Acinetobacter baumannii (strain 1295743)</name>
    <dbReference type="NCBI Taxonomy" id="1310613"/>
    <lineage>
        <taxon>Bacteria</taxon>
        <taxon>Pseudomonadati</taxon>
        <taxon>Pseudomonadota</taxon>
        <taxon>Gammaproteobacteria</taxon>
        <taxon>Moraxellales</taxon>
        <taxon>Moraxellaceae</taxon>
        <taxon>Acinetobacter</taxon>
        <taxon>Acinetobacter calcoaceticus/baumannii complex</taxon>
    </lineage>
</organism>
<sequence>MYKCSAKLDRLVQYKACGFIRLFTLFWILTHVNDEIKPINKVAQLE</sequence>